<dbReference type="AlphaFoldDB" id="A0AA42J2N1"/>
<organism evidence="1 2">
    <name type="scientific">Holtiella tumoricola</name>
    <dbReference type="NCBI Taxonomy" id="3018743"/>
    <lineage>
        <taxon>Bacteria</taxon>
        <taxon>Bacillati</taxon>
        <taxon>Bacillota</taxon>
        <taxon>Clostridia</taxon>
        <taxon>Lachnospirales</taxon>
        <taxon>Cellulosilyticaceae</taxon>
        <taxon>Holtiella</taxon>
    </lineage>
</organism>
<accession>A0AA42J2N1</accession>
<dbReference type="Proteomes" id="UP001169242">
    <property type="component" value="Unassembled WGS sequence"/>
</dbReference>
<dbReference type="RefSeq" id="WP_271013206.1">
    <property type="nucleotide sequence ID" value="NZ_JAQIFT010000062.1"/>
</dbReference>
<protein>
    <submittedName>
        <fullName evidence="1">Uncharacterized protein</fullName>
    </submittedName>
</protein>
<proteinExistence type="predicted"/>
<evidence type="ECO:0000313" key="1">
    <source>
        <dbReference type="EMBL" id="MDA3733353.1"/>
    </source>
</evidence>
<comment type="caution">
    <text evidence="1">The sequence shown here is derived from an EMBL/GenBank/DDBJ whole genome shotgun (WGS) entry which is preliminary data.</text>
</comment>
<gene>
    <name evidence="1" type="ORF">PBV87_17895</name>
</gene>
<reference evidence="1" key="1">
    <citation type="journal article" date="2023" name="Int. J. Syst. Evol. Microbiol.">
        <title>&lt;i&gt;Holtiella tumoricola&lt;/i&gt; gen. nov. sp. nov., isolated from a human clinical sample.</title>
        <authorList>
            <person name="Allen-Vercoe E."/>
            <person name="Daigneault M.C."/>
            <person name="Vancuren S.J."/>
            <person name="Cochrane K."/>
            <person name="O'Neal L.L."/>
            <person name="Sankaranarayanan K."/>
            <person name="Lawson P.A."/>
        </authorList>
    </citation>
    <scope>NUCLEOTIDE SEQUENCE</scope>
    <source>
        <strain evidence="1">CC70A</strain>
    </source>
</reference>
<sequence length="60" mass="6998">MKKLTECFLSLLFTSARQQENATSLDNAGVGRRWVIACTSLITVRHSRQDSYYEDEEEWI</sequence>
<dbReference type="EMBL" id="JAQIFT010000062">
    <property type="protein sequence ID" value="MDA3733353.1"/>
    <property type="molecule type" value="Genomic_DNA"/>
</dbReference>
<name>A0AA42J2N1_9FIRM</name>
<keyword evidence="2" id="KW-1185">Reference proteome</keyword>
<evidence type="ECO:0000313" key="2">
    <source>
        <dbReference type="Proteomes" id="UP001169242"/>
    </source>
</evidence>